<evidence type="ECO:0000313" key="2">
    <source>
        <dbReference type="Proteomes" id="UP001589890"/>
    </source>
</evidence>
<accession>A0ABV6QLJ4</accession>
<keyword evidence="2" id="KW-1185">Reference proteome</keyword>
<proteinExistence type="predicted"/>
<organism evidence="1 2">
    <name type="scientific">Kribbella deserti</name>
    <dbReference type="NCBI Taxonomy" id="1926257"/>
    <lineage>
        <taxon>Bacteria</taxon>
        <taxon>Bacillati</taxon>
        <taxon>Actinomycetota</taxon>
        <taxon>Actinomycetes</taxon>
        <taxon>Propionibacteriales</taxon>
        <taxon>Kribbellaceae</taxon>
        <taxon>Kribbella</taxon>
    </lineage>
</organism>
<comment type="caution">
    <text evidence="1">The sequence shown here is derived from an EMBL/GenBank/DDBJ whole genome shotgun (WGS) entry which is preliminary data.</text>
</comment>
<sequence length="144" mass="15279">MKLSSFADLLAARGLQLLPGSAAVPVELLVRLPDRTVAHFTARGTTLRLRLFAEHALAHVVIAPECGCADHHPQIGPDRLVVGAHAIPLAEREINGKLAFGWHHHEAGLLRLADAIPHFFTLLAAPQPAPAAPAADTRTLVSIG</sequence>
<reference evidence="1 2" key="1">
    <citation type="submission" date="2024-09" db="EMBL/GenBank/DDBJ databases">
        <authorList>
            <person name="Sun Q."/>
            <person name="Mori K."/>
        </authorList>
    </citation>
    <scope>NUCLEOTIDE SEQUENCE [LARGE SCALE GENOMIC DNA]</scope>
    <source>
        <strain evidence="1 2">CGMCC 1.15906</strain>
    </source>
</reference>
<dbReference type="EMBL" id="JBHLTC010000018">
    <property type="protein sequence ID" value="MFC0625512.1"/>
    <property type="molecule type" value="Genomic_DNA"/>
</dbReference>
<name>A0ABV6QLJ4_9ACTN</name>
<dbReference type="RefSeq" id="WP_380048004.1">
    <property type="nucleotide sequence ID" value="NZ_JBHLTC010000018.1"/>
</dbReference>
<gene>
    <name evidence="1" type="ORF">ACFFGN_15630</name>
</gene>
<evidence type="ECO:0000313" key="1">
    <source>
        <dbReference type="EMBL" id="MFC0625512.1"/>
    </source>
</evidence>
<dbReference type="Proteomes" id="UP001589890">
    <property type="component" value="Unassembled WGS sequence"/>
</dbReference>
<protein>
    <submittedName>
        <fullName evidence="1">Uncharacterized protein</fullName>
    </submittedName>
</protein>